<evidence type="ECO:0000313" key="1">
    <source>
        <dbReference type="EMBL" id="RKL26947.1"/>
    </source>
</evidence>
<comment type="caution">
    <text evidence="1">The sequence shown here is derived from an EMBL/GenBank/DDBJ whole genome shotgun (WGS) entry which is preliminary data.</text>
</comment>
<sequence>MTIPGDKADSVQPPNKPTWRDRLCGMTGLCQGQPTPRAILHDLWLVFQDLLTSSEDYLTTRRNKAHATELDTPGEKLAEVDKKLRKKLKGLIKRAEKLTSKETHMKQNISEAISRARKIMSRLGNSKSNKDINYTAKAIDNAQGRISDLRSGDKKGTEETYIEELRGELVDENKKWAKKRSEFDERW</sequence>
<name>A0A420SCG6_GIBIN</name>
<dbReference type="Proteomes" id="UP000283569">
    <property type="component" value="Unassembled WGS sequence"/>
</dbReference>
<gene>
    <name evidence="1" type="ORF">BFJ72_g13469</name>
</gene>
<evidence type="ECO:0000313" key="2">
    <source>
        <dbReference type="Proteomes" id="UP000283569"/>
    </source>
</evidence>
<dbReference type="EMBL" id="MRDB01000081">
    <property type="protein sequence ID" value="RKL26947.1"/>
    <property type="molecule type" value="Genomic_DNA"/>
</dbReference>
<dbReference type="AlphaFoldDB" id="A0A420SCG6"/>
<organism evidence="1 2">
    <name type="scientific">Gibberella intermedia</name>
    <name type="common">Bulb rot disease fungus</name>
    <name type="synonym">Fusarium proliferatum</name>
    <dbReference type="NCBI Taxonomy" id="948311"/>
    <lineage>
        <taxon>Eukaryota</taxon>
        <taxon>Fungi</taxon>
        <taxon>Dikarya</taxon>
        <taxon>Ascomycota</taxon>
        <taxon>Pezizomycotina</taxon>
        <taxon>Sordariomycetes</taxon>
        <taxon>Hypocreomycetidae</taxon>
        <taxon>Hypocreales</taxon>
        <taxon>Nectriaceae</taxon>
        <taxon>Fusarium</taxon>
        <taxon>Fusarium fujikuroi species complex</taxon>
    </lineage>
</organism>
<reference evidence="1 2" key="1">
    <citation type="journal article" date="2018" name="Sci. Rep.">
        <title>Characterisation of pathogen-specific regions and novel effector candidates in Fusarium oxysporum f. sp. cepae.</title>
        <authorList>
            <person name="Armitage A.D."/>
            <person name="Taylor A."/>
            <person name="Sobczyk M.K."/>
            <person name="Baxter L."/>
            <person name="Greenfield B.P."/>
            <person name="Bates H.J."/>
            <person name="Wilson F."/>
            <person name="Jackson A.C."/>
            <person name="Ott S."/>
            <person name="Harrison R.J."/>
            <person name="Clarkson J.P."/>
        </authorList>
    </citation>
    <scope>NUCLEOTIDE SEQUENCE [LARGE SCALE GENOMIC DNA]</scope>
    <source>
        <strain evidence="1 2">Fp_A8</strain>
    </source>
</reference>
<accession>A0A420SCG6</accession>
<proteinExistence type="predicted"/>
<protein>
    <submittedName>
        <fullName evidence="1">Uncharacterized protein</fullName>
    </submittedName>
</protein>